<dbReference type="Gene3D" id="3.40.50.2300">
    <property type="match status" value="1"/>
</dbReference>
<dbReference type="InterPro" id="IPR011006">
    <property type="entry name" value="CheY-like_superfamily"/>
</dbReference>
<dbReference type="PANTHER" id="PTHR44591">
    <property type="entry name" value="STRESS RESPONSE REGULATOR PROTEIN 1"/>
    <property type="match status" value="1"/>
</dbReference>
<evidence type="ECO:0000256" key="2">
    <source>
        <dbReference type="PROSITE-ProRule" id="PRU00169"/>
    </source>
</evidence>
<evidence type="ECO:0000259" key="4">
    <source>
        <dbReference type="PROSITE" id="PS50110"/>
    </source>
</evidence>
<dbReference type="PANTHER" id="PTHR44591:SF3">
    <property type="entry name" value="RESPONSE REGULATORY DOMAIN-CONTAINING PROTEIN"/>
    <property type="match status" value="1"/>
</dbReference>
<reference evidence="5 6" key="1">
    <citation type="submission" date="2014-12" db="EMBL/GenBank/DDBJ databases">
        <title>Genome sequencing of Brevundimonas nasdae TPW30.</title>
        <authorList>
            <person name="Tan P.W."/>
            <person name="Chan K.-G."/>
        </authorList>
    </citation>
    <scope>NUCLEOTIDE SEQUENCE [LARGE SCALE GENOMIC DNA]</scope>
    <source>
        <strain evidence="5 6">TPW30</strain>
    </source>
</reference>
<dbReference type="Proteomes" id="UP000031166">
    <property type="component" value="Unassembled WGS sequence"/>
</dbReference>
<dbReference type="EMBL" id="JWSY01000005">
    <property type="protein sequence ID" value="KIC59659.1"/>
    <property type="molecule type" value="Genomic_DNA"/>
</dbReference>
<dbReference type="Pfam" id="PF00072">
    <property type="entry name" value="Response_reg"/>
    <property type="match status" value="1"/>
</dbReference>
<comment type="caution">
    <text evidence="2">Lacks conserved residue(s) required for the propagation of feature annotation.</text>
</comment>
<keyword evidence="1" id="KW-0597">Phosphoprotein</keyword>
<gene>
    <name evidence="5" type="ORF">RM53_04340</name>
</gene>
<dbReference type="SMART" id="SM00448">
    <property type="entry name" value="REC"/>
    <property type="match status" value="1"/>
</dbReference>
<sequence length="270" mass="29053">MFAANARTISRMEPALRRVVIVDANMSSARLLTDIVKGMGAREVYSEGDEERALELLRDVEPGVIFTERSGDRLNGETLARRIRRSSMSCRRSPIIMVTGEATAAAIKGARDAGIHEFLRKPFTTGDLFKRVENVTLKPRPWIEAVGYVGPDRRRFNSGEYSGARKRRSDGAAGGGPAEIRDQASRILVSAMSQFEQDPSQATRAIRQQAETLNGLAIKTADARLAMAVATLQAYVASGQVTKAGLAQPIGTVVAAARAANEAAPVARAS</sequence>
<evidence type="ECO:0000313" key="5">
    <source>
        <dbReference type="EMBL" id="KIC59659.1"/>
    </source>
</evidence>
<dbReference type="PROSITE" id="PS50110">
    <property type="entry name" value="RESPONSE_REGULATORY"/>
    <property type="match status" value="1"/>
</dbReference>
<evidence type="ECO:0000313" key="6">
    <source>
        <dbReference type="Proteomes" id="UP000031166"/>
    </source>
</evidence>
<proteinExistence type="predicted"/>
<dbReference type="STRING" id="172043.RM53_04340"/>
<dbReference type="InterPro" id="IPR001789">
    <property type="entry name" value="Sig_transdc_resp-reg_receiver"/>
</dbReference>
<feature type="region of interest" description="Disordered" evidence="3">
    <location>
        <begin position="157"/>
        <end position="178"/>
    </location>
</feature>
<accession>A0A0B4CEJ5</accession>
<protein>
    <submittedName>
        <fullName evidence="5">Chemotaxis protein CheY</fullName>
    </submittedName>
</protein>
<name>A0A0B4CEJ5_9CAUL</name>
<dbReference type="AlphaFoldDB" id="A0A0B4CEJ5"/>
<evidence type="ECO:0000256" key="3">
    <source>
        <dbReference type="SAM" id="MobiDB-lite"/>
    </source>
</evidence>
<comment type="caution">
    <text evidence="5">The sequence shown here is derived from an EMBL/GenBank/DDBJ whole genome shotgun (WGS) entry which is preliminary data.</text>
</comment>
<dbReference type="GO" id="GO:0000160">
    <property type="term" value="P:phosphorelay signal transduction system"/>
    <property type="evidence" value="ECO:0007669"/>
    <property type="project" value="InterPro"/>
</dbReference>
<dbReference type="InterPro" id="IPR050595">
    <property type="entry name" value="Bact_response_regulator"/>
</dbReference>
<organism evidence="5 6">
    <name type="scientific">Brevundimonas nasdae</name>
    <dbReference type="NCBI Taxonomy" id="172043"/>
    <lineage>
        <taxon>Bacteria</taxon>
        <taxon>Pseudomonadati</taxon>
        <taxon>Pseudomonadota</taxon>
        <taxon>Alphaproteobacteria</taxon>
        <taxon>Caulobacterales</taxon>
        <taxon>Caulobacteraceae</taxon>
        <taxon>Brevundimonas</taxon>
    </lineage>
</organism>
<evidence type="ECO:0000256" key="1">
    <source>
        <dbReference type="ARBA" id="ARBA00022553"/>
    </source>
</evidence>
<feature type="domain" description="Response regulatory" evidence="4">
    <location>
        <begin position="18"/>
        <end position="136"/>
    </location>
</feature>
<dbReference type="SUPFAM" id="SSF52172">
    <property type="entry name" value="CheY-like"/>
    <property type="match status" value="1"/>
</dbReference>